<feature type="compositionally biased region" description="Low complexity" evidence="1">
    <location>
        <begin position="164"/>
        <end position="174"/>
    </location>
</feature>
<evidence type="ECO:0000256" key="1">
    <source>
        <dbReference type="SAM" id="MobiDB-lite"/>
    </source>
</evidence>
<protein>
    <submittedName>
        <fullName evidence="2">Uncharacterized protein</fullName>
    </submittedName>
</protein>
<sequence>VAIPPARRASRPRPRDRRGVARARCDPRPGSRAAGGAARDAGRPRRLVGVALRGALAARQLGVRRPRAHRVARRAGVRPRRPAAGGLRLRPRVGARRPLAVGGRTRAARLVGRLPRVGRPAALLAGPGRVLRRPRRPVRQAPVRGDGAPDRRPPAVRGGRTRRAAAAAGHPGGL</sequence>
<name>A0A6J4LAH3_9BACT</name>
<feature type="region of interest" description="Disordered" evidence="1">
    <location>
        <begin position="126"/>
        <end position="174"/>
    </location>
</feature>
<feature type="non-terminal residue" evidence="2">
    <location>
        <position position="1"/>
    </location>
</feature>
<dbReference type="EMBL" id="CADCTX010000541">
    <property type="protein sequence ID" value="CAA9327048.1"/>
    <property type="molecule type" value="Genomic_DNA"/>
</dbReference>
<proteinExistence type="predicted"/>
<reference evidence="2" key="1">
    <citation type="submission" date="2020-02" db="EMBL/GenBank/DDBJ databases">
        <authorList>
            <person name="Meier V. D."/>
        </authorList>
    </citation>
    <scope>NUCLEOTIDE SEQUENCE</scope>
    <source>
        <strain evidence="2">AVDCRST_MAG40</strain>
    </source>
</reference>
<gene>
    <name evidence="2" type="ORF">AVDCRST_MAG40-1741</name>
</gene>
<accession>A0A6J4LAH3</accession>
<organism evidence="2">
    <name type="scientific">uncultured Gemmatimonadaceae bacterium</name>
    <dbReference type="NCBI Taxonomy" id="246130"/>
    <lineage>
        <taxon>Bacteria</taxon>
        <taxon>Pseudomonadati</taxon>
        <taxon>Gemmatimonadota</taxon>
        <taxon>Gemmatimonadia</taxon>
        <taxon>Gemmatimonadales</taxon>
        <taxon>Gemmatimonadaceae</taxon>
        <taxon>environmental samples</taxon>
    </lineage>
</organism>
<feature type="region of interest" description="Disordered" evidence="1">
    <location>
        <begin position="1"/>
        <end position="44"/>
    </location>
</feature>
<dbReference type="AlphaFoldDB" id="A0A6J4LAH3"/>
<evidence type="ECO:0000313" key="2">
    <source>
        <dbReference type="EMBL" id="CAA9327048.1"/>
    </source>
</evidence>
<feature type="compositionally biased region" description="Low complexity" evidence="1">
    <location>
        <begin position="30"/>
        <end position="39"/>
    </location>
</feature>
<feature type="non-terminal residue" evidence="2">
    <location>
        <position position="174"/>
    </location>
</feature>
<feature type="compositionally biased region" description="Basic and acidic residues" evidence="1">
    <location>
        <begin position="17"/>
        <end position="29"/>
    </location>
</feature>